<comment type="caution">
    <text evidence="1">The sequence shown here is derived from an EMBL/GenBank/DDBJ whole genome shotgun (WGS) entry which is preliminary data.</text>
</comment>
<evidence type="ECO:0000313" key="1">
    <source>
        <dbReference type="EMBL" id="PVH26280.1"/>
    </source>
</evidence>
<evidence type="ECO:0000313" key="2">
    <source>
        <dbReference type="Proteomes" id="UP000245627"/>
    </source>
</evidence>
<accession>A0A2T8HLM3</accession>
<sequence>MRFVKLTHYELRRLRDQGYNILRSTSPLSSDNPSWYPDTVNLDDFMHWGSKEMRRLSRPFEEKHLLVIQDALENINEEDLIGEVWV</sequence>
<gene>
    <name evidence="1" type="ORF">DC487_01245</name>
</gene>
<organism evidence="1 2">
    <name type="scientific">Sphingobacterium corticibacter</name>
    <dbReference type="NCBI Taxonomy" id="2171749"/>
    <lineage>
        <taxon>Bacteria</taxon>
        <taxon>Pseudomonadati</taxon>
        <taxon>Bacteroidota</taxon>
        <taxon>Sphingobacteriia</taxon>
        <taxon>Sphingobacteriales</taxon>
        <taxon>Sphingobacteriaceae</taxon>
        <taxon>Sphingobacterium</taxon>
    </lineage>
</organism>
<protein>
    <submittedName>
        <fullName evidence="1">Uncharacterized protein</fullName>
    </submittedName>
</protein>
<dbReference type="RefSeq" id="WP_116774145.1">
    <property type="nucleotide sequence ID" value="NZ_QDKG01000001.1"/>
</dbReference>
<dbReference type="EMBL" id="QDKG01000001">
    <property type="protein sequence ID" value="PVH26280.1"/>
    <property type="molecule type" value="Genomic_DNA"/>
</dbReference>
<dbReference type="AlphaFoldDB" id="A0A2T8HLM3"/>
<dbReference type="OrthoDB" id="711011at2"/>
<name>A0A2T8HLM3_9SPHI</name>
<proteinExistence type="predicted"/>
<reference evidence="1 2" key="1">
    <citation type="submission" date="2018-04" db="EMBL/GenBank/DDBJ databases">
        <title>Sphingobacterium cortibacter sp. nov.</title>
        <authorList>
            <person name="Li Y."/>
        </authorList>
    </citation>
    <scope>NUCLEOTIDE SEQUENCE [LARGE SCALE GENOMIC DNA]</scope>
    <source>
        <strain evidence="1 2">2c-3</strain>
    </source>
</reference>
<keyword evidence="2" id="KW-1185">Reference proteome</keyword>
<dbReference type="Proteomes" id="UP000245627">
    <property type="component" value="Unassembled WGS sequence"/>
</dbReference>